<reference evidence="1 2" key="1">
    <citation type="submission" date="2019-06" db="EMBL/GenBank/DDBJ databases">
        <title>Whole genome shotgun sequence of Komagataeibacter hansenii NBRC 14820.</title>
        <authorList>
            <person name="Hosoyama A."/>
            <person name="Uohara A."/>
            <person name="Ohji S."/>
            <person name="Ichikawa N."/>
        </authorList>
    </citation>
    <scope>NUCLEOTIDE SEQUENCE [LARGE SCALE GENOMIC DNA]</scope>
    <source>
        <strain evidence="1 2">NBRC 14820</strain>
    </source>
</reference>
<evidence type="ECO:0000313" key="2">
    <source>
        <dbReference type="Proteomes" id="UP000319478"/>
    </source>
</evidence>
<gene>
    <name evidence="1" type="ORF">GHA01_28850</name>
</gene>
<keyword evidence="2" id="KW-1185">Reference proteome</keyword>
<proteinExistence type="predicted"/>
<organism evidence="1 2">
    <name type="scientific">Novacetimonas hansenii</name>
    <name type="common">Komagataeibacter hansenii</name>
    <dbReference type="NCBI Taxonomy" id="436"/>
    <lineage>
        <taxon>Bacteria</taxon>
        <taxon>Pseudomonadati</taxon>
        <taxon>Pseudomonadota</taxon>
        <taxon>Alphaproteobacteria</taxon>
        <taxon>Acetobacterales</taxon>
        <taxon>Acetobacteraceae</taxon>
        <taxon>Novacetimonas</taxon>
    </lineage>
</organism>
<protein>
    <submittedName>
        <fullName evidence="1">Uncharacterized protein</fullName>
    </submittedName>
</protein>
<accession>A0ABQ0SII7</accession>
<evidence type="ECO:0000313" key="1">
    <source>
        <dbReference type="EMBL" id="GEC65036.1"/>
    </source>
</evidence>
<sequence>MNPLQHRIVPIAFPVGPGGAEKPKFVSDLPCAAEMWPSTEIDEIALSVKAQDGIKR</sequence>
<dbReference type="Proteomes" id="UP000319478">
    <property type="component" value="Unassembled WGS sequence"/>
</dbReference>
<name>A0ABQ0SII7_NOVHA</name>
<comment type="caution">
    <text evidence="1">The sequence shown here is derived from an EMBL/GenBank/DDBJ whole genome shotgun (WGS) entry which is preliminary data.</text>
</comment>
<dbReference type="EMBL" id="BJNN01000159">
    <property type="protein sequence ID" value="GEC65036.1"/>
    <property type="molecule type" value="Genomic_DNA"/>
</dbReference>